<dbReference type="Pfam" id="PF14496">
    <property type="entry name" value="NEL"/>
    <property type="match status" value="1"/>
</dbReference>
<reference evidence="3 4" key="1">
    <citation type="submission" date="2016-10" db="EMBL/GenBank/DDBJ databases">
        <authorList>
            <person name="de Groot N.N."/>
        </authorList>
    </citation>
    <scope>NUCLEOTIDE SEQUENCE [LARGE SCALE GENOMIC DNA]</scope>
    <source>
        <strain evidence="3 4">LMG 27941</strain>
    </source>
</reference>
<evidence type="ECO:0000259" key="2">
    <source>
        <dbReference type="PROSITE" id="PS52053"/>
    </source>
</evidence>
<dbReference type="EMBL" id="FOEQ01000015">
    <property type="protein sequence ID" value="SER95119.1"/>
    <property type="molecule type" value="Genomic_DNA"/>
</dbReference>
<organism evidence="3 4">
    <name type="scientific">Pseudomonas soli</name>
    <dbReference type="NCBI Taxonomy" id="1306993"/>
    <lineage>
        <taxon>Bacteria</taxon>
        <taxon>Pseudomonadati</taxon>
        <taxon>Pseudomonadota</taxon>
        <taxon>Gammaproteobacteria</taxon>
        <taxon>Pseudomonadales</taxon>
        <taxon>Pseudomonadaceae</taxon>
        <taxon>Pseudomonas</taxon>
    </lineage>
</organism>
<evidence type="ECO:0000256" key="1">
    <source>
        <dbReference type="PROSITE-ProRule" id="PRU01398"/>
    </source>
</evidence>
<keyword evidence="3" id="KW-0436">Ligase</keyword>
<name>A0A1H9TE60_9PSED</name>
<proteinExistence type="inferred from homology"/>
<dbReference type="GO" id="GO:0005576">
    <property type="term" value="C:extracellular region"/>
    <property type="evidence" value="ECO:0007669"/>
    <property type="project" value="UniProtKB-UniRule"/>
</dbReference>
<dbReference type="GO" id="GO:0004842">
    <property type="term" value="F:ubiquitin-protein transferase activity"/>
    <property type="evidence" value="ECO:0007669"/>
    <property type="project" value="InterPro"/>
</dbReference>
<keyword evidence="1" id="KW-0833">Ubl conjugation pathway</keyword>
<protein>
    <submittedName>
        <fullName evidence="3">C-terminal novel E3 ligase, LRR-interacting</fullName>
    </submittedName>
</protein>
<gene>
    <name evidence="3" type="ORF">SAMN05216230_11544</name>
</gene>
<keyword evidence="1" id="KW-0964">Secreted</keyword>
<sequence length="168" mass="19771">MRLGRSLFRLDEVDRIAARHVERMREASLPVDEIEVRFFYRYKLLHPLGLPLESDSMHYQGHARVTTSDVLRAQDQVLGAETADALIESTAQRPFWAAHVRERYASRFAALAEPLRLRMEALEADVEQSRIDDWTFTLRSNALMYEFELAERRLLRTLAREVYQRLYS</sequence>
<evidence type="ECO:0000313" key="3">
    <source>
        <dbReference type="EMBL" id="SER95119.1"/>
    </source>
</evidence>
<keyword evidence="1" id="KW-1035">Host cytoplasm</keyword>
<dbReference type="AlphaFoldDB" id="A0A1H9TE60"/>
<dbReference type="PROSITE" id="PS52053">
    <property type="entry name" value="NEL"/>
    <property type="match status" value="1"/>
</dbReference>
<evidence type="ECO:0000313" key="4">
    <source>
        <dbReference type="Proteomes" id="UP000199221"/>
    </source>
</evidence>
<dbReference type="Gene3D" id="1.20.58.360">
    <property type="entry name" value="Shigella T3SS effector IpaH defines"/>
    <property type="match status" value="1"/>
</dbReference>
<dbReference type="Proteomes" id="UP000199221">
    <property type="component" value="Unassembled WGS sequence"/>
</dbReference>
<dbReference type="GO" id="GO:0016874">
    <property type="term" value="F:ligase activity"/>
    <property type="evidence" value="ECO:0007669"/>
    <property type="project" value="UniProtKB-KW"/>
</dbReference>
<feature type="domain" description="NEL" evidence="2">
    <location>
        <begin position="1"/>
        <end position="168"/>
    </location>
</feature>
<dbReference type="GO" id="GO:0016567">
    <property type="term" value="P:protein ubiquitination"/>
    <property type="evidence" value="ECO:0007669"/>
    <property type="project" value="InterPro"/>
</dbReference>
<accession>A0A1H9TE60</accession>
<comment type="similarity">
    <text evidence="1">Belongs to the LRR-containing bacterial E3 ligase family.</text>
</comment>
<dbReference type="InterPro" id="IPR029487">
    <property type="entry name" value="NEL_dom"/>
</dbReference>
<comment type="caution">
    <text evidence="1">Lacks conserved residue(s) required for the propagation of feature annotation.</text>
</comment>